<keyword evidence="2 3" id="KW-0663">Pyridoxal phosphate</keyword>
<dbReference type="GO" id="GO:0030170">
    <property type="term" value="F:pyridoxal phosphate binding"/>
    <property type="evidence" value="ECO:0007669"/>
    <property type="project" value="TreeGrafter"/>
</dbReference>
<dbReference type="EMBL" id="MHJD01000019">
    <property type="protein sequence ID" value="OGY62296.1"/>
    <property type="molecule type" value="Genomic_DNA"/>
</dbReference>
<dbReference type="GO" id="GO:0000271">
    <property type="term" value="P:polysaccharide biosynthetic process"/>
    <property type="evidence" value="ECO:0007669"/>
    <property type="project" value="TreeGrafter"/>
</dbReference>
<dbReference type="AlphaFoldDB" id="A0A1G1ZDW1"/>
<dbReference type="PANTHER" id="PTHR30244">
    <property type="entry name" value="TRANSAMINASE"/>
    <property type="match status" value="1"/>
</dbReference>
<dbReference type="InterPro" id="IPR000653">
    <property type="entry name" value="DegT/StrS_aminotransferase"/>
</dbReference>
<dbReference type="CDD" id="cd00616">
    <property type="entry name" value="AHBA_syn"/>
    <property type="match status" value="1"/>
</dbReference>
<proteinExistence type="inferred from homology"/>
<evidence type="ECO:0000256" key="2">
    <source>
        <dbReference type="PIRSR" id="PIRSR000390-2"/>
    </source>
</evidence>
<dbReference type="GO" id="GO:0008483">
    <property type="term" value="F:transaminase activity"/>
    <property type="evidence" value="ECO:0007669"/>
    <property type="project" value="UniProtKB-KW"/>
</dbReference>
<dbReference type="PIRSF" id="PIRSF000390">
    <property type="entry name" value="PLP_StrS"/>
    <property type="match status" value="1"/>
</dbReference>
<feature type="modified residue" description="N6-(pyridoxal phosphate)lysine" evidence="2">
    <location>
        <position position="186"/>
    </location>
</feature>
<dbReference type="SUPFAM" id="SSF53383">
    <property type="entry name" value="PLP-dependent transferases"/>
    <property type="match status" value="1"/>
</dbReference>
<protein>
    <submittedName>
        <fullName evidence="4">Aminotransferase</fullName>
    </submittedName>
</protein>
<keyword evidence="4" id="KW-0808">Transferase</keyword>
<evidence type="ECO:0000256" key="1">
    <source>
        <dbReference type="PIRSR" id="PIRSR000390-1"/>
    </source>
</evidence>
<accession>A0A1G1ZDW1</accession>
<comment type="similarity">
    <text evidence="3">Belongs to the DegT/DnrJ/EryC1 family.</text>
</comment>
<evidence type="ECO:0000313" key="5">
    <source>
        <dbReference type="Proteomes" id="UP000177801"/>
    </source>
</evidence>
<gene>
    <name evidence="4" type="ORF">A3G58_01625</name>
</gene>
<sequence>MSERKKIKVSKSILDKEEVGAISRVMLEDGYIGMGQEVKKFEEELQSFLKTDMALTLVNTCTSALHLATLAVTEPGDEVLIQSLTYLASFQAISAAGAVPVACEVLPETLTIDLKDAEKKISSKTKAIMPVHYASDPGDLDSIYEFAKKHGLRVIEDAAHAFGSTYGGKLIGSFGDIVCFSFDPIKNITSIDGGAIVTGDKEIATCVRQGRVLGIPKDSEARYGGSRLYEFEVKSQGYRYHMSNVCAAVGRVQLGKFPIFKDARQKLAKRYLESLRGVSGVSIFEKNYDNIVPHIFPVRILDGKRDALKNYLGESGIETVVHYLPNHLLEYYRNDSYKLPVTEAIYSELLTLPLHPDVSLEDQDYIIDRISEFMKNA</sequence>
<dbReference type="PANTHER" id="PTHR30244:SF34">
    <property type="entry name" value="DTDP-4-AMINO-4,6-DIDEOXYGALACTOSE TRANSAMINASE"/>
    <property type="match status" value="1"/>
</dbReference>
<dbReference type="InterPro" id="IPR015421">
    <property type="entry name" value="PyrdxlP-dep_Trfase_major"/>
</dbReference>
<feature type="active site" description="Proton acceptor" evidence="1">
    <location>
        <position position="186"/>
    </location>
</feature>
<comment type="caution">
    <text evidence="4">The sequence shown here is derived from an EMBL/GenBank/DDBJ whole genome shotgun (WGS) entry which is preliminary data.</text>
</comment>
<dbReference type="Proteomes" id="UP000177801">
    <property type="component" value="Unassembled WGS sequence"/>
</dbReference>
<keyword evidence="4" id="KW-0032">Aminotransferase</keyword>
<reference evidence="4 5" key="1">
    <citation type="journal article" date="2016" name="Nat. Commun.">
        <title>Thousands of microbial genomes shed light on interconnected biogeochemical processes in an aquifer system.</title>
        <authorList>
            <person name="Anantharaman K."/>
            <person name="Brown C.T."/>
            <person name="Hug L.A."/>
            <person name="Sharon I."/>
            <person name="Castelle C.J."/>
            <person name="Probst A.J."/>
            <person name="Thomas B.C."/>
            <person name="Singh A."/>
            <person name="Wilkins M.J."/>
            <person name="Karaoz U."/>
            <person name="Brodie E.L."/>
            <person name="Williams K.H."/>
            <person name="Hubbard S.S."/>
            <person name="Banfield J.F."/>
        </authorList>
    </citation>
    <scope>NUCLEOTIDE SEQUENCE [LARGE SCALE GENOMIC DNA]</scope>
</reference>
<dbReference type="Gene3D" id="3.90.1150.10">
    <property type="entry name" value="Aspartate Aminotransferase, domain 1"/>
    <property type="match status" value="1"/>
</dbReference>
<evidence type="ECO:0000313" key="4">
    <source>
        <dbReference type="EMBL" id="OGY62296.1"/>
    </source>
</evidence>
<dbReference type="InterPro" id="IPR015424">
    <property type="entry name" value="PyrdxlP-dep_Trfase"/>
</dbReference>
<organism evidence="4 5">
    <name type="scientific">Candidatus Colwellbacteria bacterium RIFCSPLOWO2_12_FULL_46_17</name>
    <dbReference type="NCBI Taxonomy" id="1797695"/>
    <lineage>
        <taxon>Bacteria</taxon>
        <taxon>Candidatus Colwelliibacteriota</taxon>
    </lineage>
</organism>
<dbReference type="Pfam" id="PF01041">
    <property type="entry name" value="DegT_DnrJ_EryC1"/>
    <property type="match status" value="1"/>
</dbReference>
<name>A0A1G1ZDW1_9BACT</name>
<dbReference type="InterPro" id="IPR015422">
    <property type="entry name" value="PyrdxlP-dep_Trfase_small"/>
</dbReference>
<dbReference type="Gene3D" id="3.40.640.10">
    <property type="entry name" value="Type I PLP-dependent aspartate aminotransferase-like (Major domain)"/>
    <property type="match status" value="1"/>
</dbReference>
<evidence type="ECO:0000256" key="3">
    <source>
        <dbReference type="RuleBase" id="RU004508"/>
    </source>
</evidence>